<evidence type="ECO:0000256" key="12">
    <source>
        <dbReference type="SAM" id="MobiDB-lite"/>
    </source>
</evidence>
<dbReference type="InterPro" id="IPR036249">
    <property type="entry name" value="Thioredoxin-like_sf"/>
</dbReference>
<feature type="domain" description="Thioredoxin" evidence="13">
    <location>
        <begin position="251"/>
        <end position="376"/>
    </location>
</feature>
<feature type="region of interest" description="Disordered" evidence="12">
    <location>
        <begin position="50"/>
        <end position="111"/>
    </location>
</feature>
<keyword evidence="4 10" id="KW-0802">TPR repeat</keyword>
<dbReference type="FunFam" id="3.40.30.10:FF:000240">
    <property type="entry name" value="TPR repeat-containing thioredoxin TDX"/>
    <property type="match status" value="1"/>
</dbReference>
<evidence type="ECO:0000313" key="14">
    <source>
        <dbReference type="EMBL" id="CAF2100748.1"/>
    </source>
</evidence>
<feature type="coiled-coil region" evidence="11">
    <location>
        <begin position="224"/>
        <end position="257"/>
    </location>
</feature>
<dbReference type="InterPro" id="IPR017937">
    <property type="entry name" value="Thioredoxin_CS"/>
</dbReference>
<evidence type="ECO:0000256" key="11">
    <source>
        <dbReference type="SAM" id="Coils"/>
    </source>
</evidence>
<evidence type="ECO:0000256" key="5">
    <source>
        <dbReference type="ARBA" id="ARBA00022982"/>
    </source>
</evidence>
<keyword evidence="6" id="KW-1015">Disulfide bond</keyword>
<dbReference type="Gene3D" id="1.25.40.10">
    <property type="entry name" value="Tetratricopeptide repeat domain"/>
    <property type="match status" value="1"/>
</dbReference>
<evidence type="ECO:0000256" key="9">
    <source>
        <dbReference type="ARBA" id="ARBA00076793"/>
    </source>
</evidence>
<evidence type="ECO:0000256" key="8">
    <source>
        <dbReference type="ARBA" id="ARBA00074081"/>
    </source>
</evidence>
<dbReference type="CDD" id="cd02947">
    <property type="entry name" value="TRX_family"/>
    <property type="match status" value="1"/>
</dbReference>
<reference evidence="14" key="1">
    <citation type="submission" date="2021-01" db="EMBL/GenBank/DDBJ databases">
        <authorList>
            <consortium name="Genoscope - CEA"/>
            <person name="William W."/>
        </authorList>
    </citation>
    <scope>NUCLEOTIDE SEQUENCE</scope>
</reference>
<dbReference type="PROSITE" id="PS00194">
    <property type="entry name" value="THIOREDOXIN_1"/>
    <property type="match status" value="1"/>
</dbReference>
<feature type="repeat" description="TPR" evidence="10">
    <location>
        <begin position="110"/>
        <end position="143"/>
    </location>
</feature>
<keyword evidence="2" id="KW-0813">Transport</keyword>
<keyword evidence="5" id="KW-0249">Electron transport</keyword>
<evidence type="ECO:0000256" key="2">
    <source>
        <dbReference type="ARBA" id="ARBA00022448"/>
    </source>
</evidence>
<dbReference type="PROSITE" id="PS50005">
    <property type="entry name" value="TPR"/>
    <property type="match status" value="1"/>
</dbReference>
<accession>A0A816TPK0</accession>
<dbReference type="Pfam" id="PF18253">
    <property type="entry name" value="HipN"/>
    <property type="match status" value="1"/>
</dbReference>
<dbReference type="Gene3D" id="3.40.30.10">
    <property type="entry name" value="Glutaredoxin"/>
    <property type="match status" value="1"/>
</dbReference>
<evidence type="ECO:0000256" key="4">
    <source>
        <dbReference type="ARBA" id="ARBA00022803"/>
    </source>
</evidence>
<evidence type="ECO:0000256" key="3">
    <source>
        <dbReference type="ARBA" id="ARBA00022737"/>
    </source>
</evidence>
<comment type="similarity">
    <text evidence="1">Belongs to the thioredoxin family.</text>
</comment>
<dbReference type="GO" id="GO:0006950">
    <property type="term" value="P:response to stress"/>
    <property type="evidence" value="ECO:0007669"/>
    <property type="project" value="UniProtKB-ARBA"/>
</dbReference>
<evidence type="ECO:0000259" key="13">
    <source>
        <dbReference type="PROSITE" id="PS51352"/>
    </source>
</evidence>
<dbReference type="PANTHER" id="PTHR45883">
    <property type="entry name" value="HSC70-INTERACTING PROTEIN"/>
    <property type="match status" value="1"/>
</dbReference>
<dbReference type="AlphaFoldDB" id="A0A816TPK0"/>
<dbReference type="Proteomes" id="UP001295469">
    <property type="component" value="Chromosome A05"/>
</dbReference>
<dbReference type="InterPro" id="IPR011990">
    <property type="entry name" value="TPR-like_helical_dom_sf"/>
</dbReference>
<dbReference type="SUPFAM" id="SSF48452">
    <property type="entry name" value="TPR-like"/>
    <property type="match status" value="1"/>
</dbReference>
<dbReference type="EMBL" id="HG994359">
    <property type="protein sequence ID" value="CAF2100748.1"/>
    <property type="molecule type" value="Genomic_DNA"/>
</dbReference>
<gene>
    <name evidence="14" type="ORF">DARMORV10_A05P31920.1</name>
</gene>
<evidence type="ECO:0000256" key="6">
    <source>
        <dbReference type="ARBA" id="ARBA00023157"/>
    </source>
</evidence>
<dbReference type="PANTHER" id="PTHR45883:SF7">
    <property type="entry name" value="TPR REPEAT-CONTAINING THIOREDOXIN TDX"/>
    <property type="match status" value="1"/>
</dbReference>
<dbReference type="CDD" id="cd14438">
    <property type="entry name" value="Hip_N"/>
    <property type="match status" value="1"/>
</dbReference>
<dbReference type="SUPFAM" id="SSF52833">
    <property type="entry name" value="Thioredoxin-like"/>
    <property type="match status" value="1"/>
</dbReference>
<protein>
    <recommendedName>
        <fullName evidence="8">TPR repeat-containing thioredoxin TDX</fullName>
    </recommendedName>
    <alternativeName>
        <fullName evidence="9">Tetratricoredoxin</fullName>
    </alternativeName>
</protein>
<evidence type="ECO:0000256" key="7">
    <source>
        <dbReference type="ARBA" id="ARBA00023284"/>
    </source>
</evidence>
<dbReference type="SMART" id="SM00028">
    <property type="entry name" value="TPR"/>
    <property type="match status" value="3"/>
</dbReference>
<dbReference type="GO" id="GO:0016667">
    <property type="term" value="F:oxidoreductase activity, acting on a sulfur group of donors"/>
    <property type="evidence" value="ECO:0007669"/>
    <property type="project" value="UniProtKB-ARBA"/>
</dbReference>
<feature type="compositionally biased region" description="Acidic residues" evidence="12">
    <location>
        <begin position="67"/>
        <end position="89"/>
    </location>
</feature>
<dbReference type="PROSITE" id="PS51352">
    <property type="entry name" value="THIOREDOXIN_2"/>
    <property type="match status" value="1"/>
</dbReference>
<evidence type="ECO:0000256" key="10">
    <source>
        <dbReference type="PROSITE-ProRule" id="PRU00339"/>
    </source>
</evidence>
<dbReference type="Pfam" id="PF00085">
    <property type="entry name" value="Thioredoxin"/>
    <property type="match status" value="1"/>
</dbReference>
<evidence type="ECO:0000256" key="1">
    <source>
        <dbReference type="ARBA" id="ARBA00008987"/>
    </source>
</evidence>
<dbReference type="FunFam" id="1.25.40.10:FF:000112">
    <property type="entry name" value="FAM10 family protein"/>
    <property type="match status" value="1"/>
</dbReference>
<keyword evidence="11" id="KW-0175">Coiled coil</keyword>
<proteinExistence type="inferred from homology"/>
<keyword evidence="3" id="KW-0677">Repeat</keyword>
<dbReference type="InterPro" id="IPR019734">
    <property type="entry name" value="TPR_rpt"/>
</dbReference>
<sequence length="378" mass="42447">MMDANQVAELRRFIEQLKLNPSLLHDPSLTFFKDYLRSLGAQVPKIVKTERDYEDTAETKPSFSPSYDDDEVTESDVDLDDSDVVEPDNEPPQPMGDSTAEVTDEDRDAAQLEKSKAMEAISQGKFDEGIDYLTKAIMLNPSSAILYATRATVFLAVKKPNAAVRDADMALQFNPDSAKGYKARGMARAMLGQWEEAAADLHVASKLDYDEEIGSALKKVEPNAKRIEEHRRKYQRLRKEKELQRAERERREQQEAQPNFCFSFNDTGQVISIHSTSELEGKTKAAKKASRLLIMYFTATWCGPCRYMSPVYTNLATQHPKVVFLKVDIDEANDVAAAWNISSVPTFCFIRDGKQVDKVVGADKGSLEKKIAQHSSSN</sequence>
<name>A0A816TPK0_BRANA</name>
<organism evidence="14">
    <name type="scientific">Brassica napus</name>
    <name type="common">Rape</name>
    <dbReference type="NCBI Taxonomy" id="3708"/>
    <lineage>
        <taxon>Eukaryota</taxon>
        <taxon>Viridiplantae</taxon>
        <taxon>Streptophyta</taxon>
        <taxon>Embryophyta</taxon>
        <taxon>Tracheophyta</taxon>
        <taxon>Spermatophyta</taxon>
        <taxon>Magnoliopsida</taxon>
        <taxon>eudicotyledons</taxon>
        <taxon>Gunneridae</taxon>
        <taxon>Pentapetalae</taxon>
        <taxon>rosids</taxon>
        <taxon>malvids</taxon>
        <taxon>Brassicales</taxon>
        <taxon>Brassicaceae</taxon>
        <taxon>Brassiceae</taxon>
        <taxon>Brassica</taxon>
    </lineage>
</organism>
<dbReference type="Gene3D" id="6.10.250.3420">
    <property type="match status" value="1"/>
</dbReference>
<dbReference type="FunFam" id="6.10.250.3420:FF:000001">
    <property type="entry name" value="Hsc70-interacting protein-like protein"/>
    <property type="match status" value="1"/>
</dbReference>
<dbReference type="InterPro" id="IPR034649">
    <property type="entry name" value="Hip_N"/>
</dbReference>
<dbReference type="GO" id="GO:0000118">
    <property type="term" value="C:histone deacetylase complex"/>
    <property type="evidence" value="ECO:0007669"/>
    <property type="project" value="UniProtKB-ARBA"/>
</dbReference>
<dbReference type="GO" id="GO:0046983">
    <property type="term" value="F:protein dimerization activity"/>
    <property type="evidence" value="ECO:0007669"/>
    <property type="project" value="InterPro"/>
</dbReference>
<keyword evidence="7" id="KW-0676">Redox-active center</keyword>
<dbReference type="InterPro" id="IPR013766">
    <property type="entry name" value="Thioredoxin_domain"/>
</dbReference>